<dbReference type="InterPro" id="IPR048295">
    <property type="entry name" value="DUF4785_C"/>
</dbReference>
<dbReference type="EMBL" id="QQAH01000001">
    <property type="protein sequence ID" value="RDD83733.1"/>
    <property type="molecule type" value="Genomic_DNA"/>
</dbReference>
<dbReference type="AlphaFoldDB" id="A0A369UTU9"/>
<proteinExistence type="predicted"/>
<evidence type="ECO:0000259" key="1">
    <source>
        <dbReference type="Pfam" id="PF16024"/>
    </source>
</evidence>
<dbReference type="Pfam" id="PF16024">
    <property type="entry name" value="DUF4785_1st"/>
    <property type="match status" value="1"/>
</dbReference>
<keyword evidence="4" id="KW-1185">Reference proteome</keyword>
<comment type="caution">
    <text evidence="3">The sequence shown here is derived from an EMBL/GenBank/DDBJ whole genome shotgun (WGS) entry which is preliminary data.</text>
</comment>
<dbReference type="OrthoDB" id="5935982at2"/>
<evidence type="ECO:0000313" key="3">
    <source>
        <dbReference type="EMBL" id="RDD83733.1"/>
    </source>
</evidence>
<sequence>MLAGSVSMSALAASENLLPPQSDDLVPTLTRPRTTAMASVTIAGAASAPQIHVEHQPIQVSWALDSNATLEATPQPASQRSREYWTDVTSGDLQRGVELPLSAPGAIIRLSPGQGSGQVNAADVQLQLGGQTLNGNAAAGHIADADALKAAGMDVADASVAMQLRPELGAGHATLKAAHARGRYVVQVYEPQSTLSLEAHTNRAELLLGNSIQVTLSLQEGDTPTRLHTAGGYLRAPNGDTTLLRFQQQADGRFVATATPSKEVANPGLWEVQSFTLGTDAKGQDVRRDVTSTFAVAAPNARFTGAAEPRRASDGGVEIALAVDAKNASRYAVSGVLYGRGADGQMHPGAYAQSAAWLAPGTGQIGLHFDAKSTRNLAPPYELHDLRLQDQPAMGLVERRAIALRFTL</sequence>
<feature type="domain" description="DUF4785" evidence="1">
    <location>
        <begin position="51"/>
        <end position="190"/>
    </location>
</feature>
<reference evidence="3 4" key="1">
    <citation type="submission" date="2018-07" db="EMBL/GenBank/DDBJ databases">
        <title>Dyella tabacisoli L4-6T, whole genome shotgun sequence.</title>
        <authorList>
            <person name="Zhou X.-K."/>
            <person name="Li W.-J."/>
            <person name="Duan Y.-Q."/>
        </authorList>
    </citation>
    <scope>NUCLEOTIDE SEQUENCE [LARGE SCALE GENOMIC DNA]</scope>
    <source>
        <strain evidence="3 4">L4-6</strain>
    </source>
</reference>
<feature type="domain" description="DUF4785" evidence="2">
    <location>
        <begin position="301"/>
        <end position="404"/>
    </location>
</feature>
<dbReference type="Pfam" id="PF20943">
    <property type="entry name" value="DUF4785_3rd"/>
    <property type="match status" value="1"/>
</dbReference>
<protein>
    <submittedName>
        <fullName evidence="3">DUF4785 family protein</fullName>
    </submittedName>
</protein>
<name>A0A369UTU9_9GAMM</name>
<dbReference type="Gene3D" id="2.60.40.3870">
    <property type="entry name" value="Uncharacterised protein PF16024, DUF4785"/>
    <property type="match status" value="1"/>
</dbReference>
<accession>A0A369UTU9</accession>
<dbReference type="InterPro" id="IPR031979">
    <property type="entry name" value="DUF4785_N"/>
</dbReference>
<gene>
    <name evidence="3" type="ORF">DVJ77_00990</name>
</gene>
<dbReference type="Gene3D" id="2.60.120.1370">
    <property type="match status" value="1"/>
</dbReference>
<evidence type="ECO:0000259" key="2">
    <source>
        <dbReference type="Pfam" id="PF20943"/>
    </source>
</evidence>
<evidence type="ECO:0000313" key="4">
    <source>
        <dbReference type="Proteomes" id="UP000253782"/>
    </source>
</evidence>
<organism evidence="3 4">
    <name type="scientific">Dyella tabacisoli</name>
    <dbReference type="NCBI Taxonomy" id="2282381"/>
    <lineage>
        <taxon>Bacteria</taxon>
        <taxon>Pseudomonadati</taxon>
        <taxon>Pseudomonadota</taxon>
        <taxon>Gammaproteobacteria</taxon>
        <taxon>Lysobacterales</taxon>
        <taxon>Rhodanobacteraceae</taxon>
        <taxon>Dyella</taxon>
    </lineage>
</organism>
<dbReference type="Proteomes" id="UP000253782">
    <property type="component" value="Unassembled WGS sequence"/>
</dbReference>